<dbReference type="RefSeq" id="WP_269415614.1">
    <property type="nucleotide sequence ID" value="NZ_JAPWGL010000003.1"/>
</dbReference>
<accession>A0ABT4KY88</accession>
<organism evidence="1 2">
    <name type="scientific">Pedobacter rhodius</name>
    <dbReference type="NCBI Taxonomy" id="3004098"/>
    <lineage>
        <taxon>Bacteria</taxon>
        <taxon>Pseudomonadati</taxon>
        <taxon>Bacteroidota</taxon>
        <taxon>Sphingobacteriia</taxon>
        <taxon>Sphingobacteriales</taxon>
        <taxon>Sphingobacteriaceae</taxon>
        <taxon>Pedobacter</taxon>
    </lineage>
</organism>
<sequence>MSNSPLKPVMLFRLSPEKISELGRFIHSDSNSLTVFTPVQKISSGAVFEEKSSLEILFEQFEKAC</sequence>
<reference evidence="1" key="1">
    <citation type="submission" date="2022-12" db="EMBL/GenBank/DDBJ databases">
        <title>Genome sequence of SJ11.</title>
        <authorList>
            <person name="Woo H."/>
        </authorList>
    </citation>
    <scope>NUCLEOTIDE SEQUENCE</scope>
    <source>
        <strain evidence="1">SJ11</strain>
    </source>
</reference>
<evidence type="ECO:0000313" key="2">
    <source>
        <dbReference type="Proteomes" id="UP001144341"/>
    </source>
</evidence>
<evidence type="ECO:0000313" key="1">
    <source>
        <dbReference type="EMBL" id="MCZ4223814.1"/>
    </source>
</evidence>
<protein>
    <submittedName>
        <fullName evidence="1">Uncharacterized protein</fullName>
    </submittedName>
</protein>
<dbReference type="EMBL" id="JAPWGL010000003">
    <property type="protein sequence ID" value="MCZ4223814.1"/>
    <property type="molecule type" value="Genomic_DNA"/>
</dbReference>
<keyword evidence="2" id="KW-1185">Reference proteome</keyword>
<gene>
    <name evidence="1" type="ORF">O0931_10935</name>
</gene>
<proteinExistence type="predicted"/>
<name>A0ABT4KY88_9SPHI</name>
<dbReference type="Proteomes" id="UP001144341">
    <property type="component" value="Unassembled WGS sequence"/>
</dbReference>
<comment type="caution">
    <text evidence="1">The sequence shown here is derived from an EMBL/GenBank/DDBJ whole genome shotgun (WGS) entry which is preliminary data.</text>
</comment>